<dbReference type="Pfam" id="PF20256">
    <property type="entry name" value="MoCoBD_2"/>
    <property type="match status" value="1"/>
</dbReference>
<dbReference type="EMBL" id="JNBY01000094">
    <property type="protein sequence ID" value="KDN83840.1"/>
    <property type="molecule type" value="Genomic_DNA"/>
</dbReference>
<dbReference type="GO" id="GO:0016491">
    <property type="term" value="F:oxidoreductase activity"/>
    <property type="evidence" value="ECO:0007669"/>
    <property type="project" value="UniProtKB-KW"/>
</dbReference>
<dbReference type="GO" id="GO:0005506">
    <property type="term" value="F:iron ion binding"/>
    <property type="evidence" value="ECO:0007669"/>
    <property type="project" value="InterPro"/>
</dbReference>
<organism evidence="4 5">
    <name type="scientific">Kitasatospora cheerisanensis KCTC 2395</name>
    <dbReference type="NCBI Taxonomy" id="1348663"/>
    <lineage>
        <taxon>Bacteria</taxon>
        <taxon>Bacillati</taxon>
        <taxon>Actinomycetota</taxon>
        <taxon>Actinomycetes</taxon>
        <taxon>Kitasatosporales</taxon>
        <taxon>Streptomycetaceae</taxon>
        <taxon>Kitasatospora</taxon>
    </lineage>
</organism>
<dbReference type="SMART" id="SM01008">
    <property type="entry name" value="Ald_Xan_dh_C"/>
    <property type="match status" value="1"/>
</dbReference>
<dbReference type="AlphaFoldDB" id="A0A066Z102"/>
<dbReference type="Pfam" id="PF02738">
    <property type="entry name" value="MoCoBD_1"/>
    <property type="match status" value="1"/>
</dbReference>
<evidence type="ECO:0000259" key="3">
    <source>
        <dbReference type="SMART" id="SM01008"/>
    </source>
</evidence>
<dbReference type="eggNOG" id="COG1529">
    <property type="taxonomic scope" value="Bacteria"/>
</dbReference>
<reference evidence="4 5" key="1">
    <citation type="submission" date="2014-05" db="EMBL/GenBank/DDBJ databases">
        <title>Draft Genome Sequence of Kitasatospora cheerisanensis KCTC 2395.</title>
        <authorList>
            <person name="Nam D.H."/>
        </authorList>
    </citation>
    <scope>NUCLEOTIDE SEQUENCE [LARGE SCALE GENOMIC DNA]</scope>
    <source>
        <strain evidence="4 5">KCTC 2395</strain>
    </source>
</reference>
<comment type="caution">
    <text evidence="4">The sequence shown here is derived from an EMBL/GenBank/DDBJ whole genome shotgun (WGS) entry which is preliminary data.</text>
</comment>
<evidence type="ECO:0000256" key="2">
    <source>
        <dbReference type="ARBA" id="ARBA00023002"/>
    </source>
</evidence>
<dbReference type="PANTHER" id="PTHR11908:SF132">
    <property type="entry name" value="ALDEHYDE OXIDASE 1-RELATED"/>
    <property type="match status" value="1"/>
</dbReference>
<dbReference type="PATRIC" id="fig|1348663.4.peg.4330"/>
<dbReference type="PANTHER" id="PTHR11908">
    <property type="entry name" value="XANTHINE DEHYDROGENASE"/>
    <property type="match status" value="1"/>
</dbReference>
<dbReference type="Gene3D" id="3.30.365.10">
    <property type="entry name" value="Aldehyde oxidase/xanthine dehydrogenase, molybdopterin binding domain"/>
    <property type="match status" value="4"/>
</dbReference>
<dbReference type="RefSeq" id="WP_035865176.1">
    <property type="nucleotide sequence ID" value="NZ_KK853997.1"/>
</dbReference>
<dbReference type="Pfam" id="PF01315">
    <property type="entry name" value="Ald_Xan_dh_C"/>
    <property type="match status" value="1"/>
</dbReference>
<dbReference type="Proteomes" id="UP000027178">
    <property type="component" value="Unassembled WGS sequence"/>
</dbReference>
<dbReference type="InterPro" id="IPR046867">
    <property type="entry name" value="AldOxase/xan_DH_MoCoBD2"/>
</dbReference>
<dbReference type="InterPro" id="IPR016208">
    <property type="entry name" value="Ald_Oxase/xanthine_DH-like"/>
</dbReference>
<accession>A0A066Z102</accession>
<evidence type="ECO:0000313" key="4">
    <source>
        <dbReference type="EMBL" id="KDN83840.1"/>
    </source>
</evidence>
<dbReference type="OrthoDB" id="9758509at2"/>
<keyword evidence="5" id="KW-1185">Reference proteome</keyword>
<evidence type="ECO:0000256" key="1">
    <source>
        <dbReference type="ARBA" id="ARBA00022505"/>
    </source>
</evidence>
<dbReference type="InterPro" id="IPR036856">
    <property type="entry name" value="Ald_Oxase/Xan_DH_a/b_sf"/>
</dbReference>
<dbReference type="SUPFAM" id="SSF56003">
    <property type="entry name" value="Molybdenum cofactor-binding domain"/>
    <property type="match status" value="1"/>
</dbReference>
<feature type="domain" description="Aldehyde oxidase/xanthine dehydrogenase a/b hammerhead" evidence="3">
    <location>
        <begin position="20"/>
        <end position="132"/>
    </location>
</feature>
<dbReference type="InterPro" id="IPR037165">
    <property type="entry name" value="AldOxase/xan_DH_Mopterin-bd_sf"/>
</dbReference>
<dbReference type="HOGENOM" id="CLU_001681_2_2_11"/>
<evidence type="ECO:0000313" key="5">
    <source>
        <dbReference type="Proteomes" id="UP000027178"/>
    </source>
</evidence>
<name>A0A066Z102_9ACTN</name>
<sequence length="745" mass="78677">MAKPLIGTATARVDGTAKVTGRADYAADRTEPGLAHGHLVLSTAGRGTLRSMDVTAAEAAEGVLAVYSPFNPLKLHRIKTTPDVCFVGQFWLPLQDQEIRHYGQIIGLVVAETFEQARHAASLIRAEYDLLPVRADFAGRIAHAVPPPVAINHEDPQVDLLAEEFGTVDEALAAGPVQVRATYTQPPEAPLALEPHACLASWSEGVLTLRVGSQSPVGGALAAAETLGIGLDQVRVLSPYVGGAFGGKLYIWPHPLLTAAAARELGRPVRTVLTQEQVFTTVGHRSAVSQTLALGAERDGTLVAVKHDAVSSLSLSGVIYETAAHTTSRYTYKSPSLHVGQRIVPLDSPPTTWVRAPGEAPGAFALESAMDELATELALDPVELRMRNYATVFPGRGVRWSGKHLDECYRVGAERFGWQPRTAPRPQPAEDSDQVWLTGTGMAGATYPGNLLPTTLANVRLRADGTATVATATSDPGTGMRTVLAMVCADDLGIPVERVEALVGDSALPLNYGAFASMGTSSSAGAVRSATTALKQRLLDLAAGDARSPFHGLAAEALAYRDGRVVGGGHSLTFAELLAATGLSELDSPGASAPGAERLRFAVHSFGAHFCELRVNRWTGEVRLDRWTSVIDGGTIINPRTARAQIVGGILFGIGQALLEGIRVEPDTGRFANGNLADYLVPVHADMPDFDIHFLDHPDTDFTPLGARGIGELGVVGTAAAIANAVHDATGRRVRDLPITVDKLL</sequence>
<dbReference type="Gene3D" id="3.90.1170.50">
    <property type="entry name" value="Aldehyde oxidase/xanthine dehydrogenase, a/b hammerhead"/>
    <property type="match status" value="1"/>
</dbReference>
<proteinExistence type="predicted"/>
<dbReference type="SUPFAM" id="SSF54665">
    <property type="entry name" value="CO dehydrogenase molybdoprotein N-domain-like"/>
    <property type="match status" value="1"/>
</dbReference>
<keyword evidence="1" id="KW-0500">Molybdenum</keyword>
<keyword evidence="2" id="KW-0560">Oxidoreductase</keyword>
<gene>
    <name evidence="4" type="ORF">KCH_44890</name>
</gene>
<dbReference type="InterPro" id="IPR008274">
    <property type="entry name" value="AldOxase/xan_DH_MoCoBD1"/>
</dbReference>
<protein>
    <recommendedName>
        <fullName evidence="3">Aldehyde oxidase/xanthine dehydrogenase a/b hammerhead domain-containing protein</fullName>
    </recommendedName>
</protein>
<dbReference type="InterPro" id="IPR000674">
    <property type="entry name" value="Ald_Oxase/Xan_DH_a/b"/>
</dbReference>